<keyword evidence="2" id="KW-0812">Transmembrane</keyword>
<accession>A0AA45L5C9</accession>
<dbReference type="EMBL" id="CP073249">
    <property type="protein sequence ID" value="QUF03794.1"/>
    <property type="molecule type" value="Genomic_DNA"/>
</dbReference>
<evidence type="ECO:0000313" key="5">
    <source>
        <dbReference type="Proteomes" id="UP000677152"/>
    </source>
</evidence>
<evidence type="ECO:0000259" key="3">
    <source>
        <dbReference type="Pfam" id="PF20597"/>
    </source>
</evidence>
<sequence length="743" mass="71839">MRLSRLSAVAGIAAVVVGATTVVITTAAAAGGGLATAGPGPCVGAACPSPYPQVSPKQSSGFAGRDEAINVFVGRSFTATGYAAEAEGRLIVGGDFTLDKTGGELGYDVGVVGLGSQVPPPEGADFLTVGGSLGIARDNTLRTQDNGVVRYAGARTGAGAVEPAPVHDSGAFSPYSGISAGLRSTSTCYAAKPSNGTVTQDELSTRFTGDGHSALQVFTVPGSIAAPDGGMQGIDFADVPDGATILINMVGTAPHVTTWSGSPNGRDQIDQYGQRMLWNFPNADSVALDGASEFQGSVLVPNADSTTLVTVPGFSGRFFTAGSAVHGSSSVGSGNEFHAYPFTGAVAGCEAAAPSTTTDSTTTTMTTTTGPAVTTTAGPVTTTTTGGTTTGGTTTGGTTPGSTTSEAATGTTTAPVVGTTTTDAVTPTTTTGGTTTTGPPTGTTTGAAPSAPTGEEGAPTTTTEAVGTTTSAPELTTAPVPSTAAPTTTTAPVATTSAIVPPPTAPAPVPAPTTTSTSPTTLTTTPPAAPGTTTTGVAPTSTTGVVGPTSTSNPVAPTSGGAVPTTTAGPTTTIGGPTTTSAVGPTTTTGRRPLVGRPVPNRPVPGAPTTTSEYFVTAPGLPEEDVWVPGAPEPGDDPERDAPERDGPGQDAPGQDGPAQSVPGAADPTGPIGSTTTGSTTTTGAARADGWGGSVPGGGGTGGFGGAGGLARTGGPLPLFLCVGVLVMIGGVALVAISRTYRE</sequence>
<feature type="compositionally biased region" description="Gly residues" evidence="1">
    <location>
        <begin position="388"/>
        <end position="399"/>
    </location>
</feature>
<protein>
    <submittedName>
        <fullName evidence="4">Choice-of-anchor A family protein</fullName>
    </submittedName>
</protein>
<evidence type="ECO:0000313" key="4">
    <source>
        <dbReference type="EMBL" id="QUF03794.1"/>
    </source>
</evidence>
<feature type="compositionally biased region" description="Pro residues" evidence="1">
    <location>
        <begin position="500"/>
        <end position="511"/>
    </location>
</feature>
<feature type="transmembrane region" description="Helical" evidence="2">
    <location>
        <begin position="717"/>
        <end position="737"/>
    </location>
</feature>
<evidence type="ECO:0000256" key="1">
    <source>
        <dbReference type="SAM" id="MobiDB-lite"/>
    </source>
</evidence>
<organism evidence="4 5">
    <name type="scientific">Actinosynnema pretiosum subsp. pretiosum</name>
    <dbReference type="NCBI Taxonomy" id="103721"/>
    <lineage>
        <taxon>Bacteria</taxon>
        <taxon>Bacillati</taxon>
        <taxon>Actinomycetota</taxon>
        <taxon>Actinomycetes</taxon>
        <taxon>Pseudonocardiales</taxon>
        <taxon>Pseudonocardiaceae</taxon>
        <taxon>Actinosynnema</taxon>
    </lineage>
</organism>
<keyword evidence="2" id="KW-1133">Transmembrane helix</keyword>
<proteinExistence type="predicted"/>
<dbReference type="InterPro" id="IPR026588">
    <property type="entry name" value="Choice_anch_A"/>
</dbReference>
<evidence type="ECO:0000256" key="2">
    <source>
        <dbReference type="SAM" id="Phobius"/>
    </source>
</evidence>
<dbReference type="NCBIfam" id="TIGR04215">
    <property type="entry name" value="choice_anch_A"/>
    <property type="match status" value="1"/>
</dbReference>
<feature type="domain" description="Choice-of-anchor A" evidence="3">
    <location>
        <begin position="70"/>
        <end position="308"/>
    </location>
</feature>
<feature type="compositionally biased region" description="Low complexity" evidence="1">
    <location>
        <begin position="400"/>
        <end position="499"/>
    </location>
</feature>
<dbReference type="Proteomes" id="UP000677152">
    <property type="component" value="Chromosome"/>
</dbReference>
<keyword evidence="2" id="KW-0472">Membrane</keyword>
<feature type="region of interest" description="Disordered" evidence="1">
    <location>
        <begin position="354"/>
        <end position="697"/>
    </location>
</feature>
<feature type="compositionally biased region" description="Low complexity" evidence="1">
    <location>
        <begin position="668"/>
        <end position="684"/>
    </location>
</feature>
<name>A0AA45L5C9_9PSEU</name>
<dbReference type="Pfam" id="PF20597">
    <property type="entry name" value="pAdhesive_15"/>
    <property type="match status" value="1"/>
</dbReference>
<feature type="compositionally biased region" description="Low complexity" evidence="1">
    <location>
        <begin position="354"/>
        <end position="387"/>
    </location>
</feature>
<reference evidence="4" key="1">
    <citation type="submission" date="2021-04" db="EMBL/GenBank/DDBJ databases">
        <title>Genomic sequence of Actinosynnema pretiosum subsp. pretiosum ATCC 31280 (C-14919).</title>
        <authorList>
            <person name="Bai L."/>
            <person name="Wang X."/>
            <person name="Xiao Y."/>
        </authorList>
    </citation>
    <scope>NUCLEOTIDE SEQUENCE</scope>
    <source>
        <strain evidence="4">ATCC 31280</strain>
    </source>
</reference>
<feature type="compositionally biased region" description="Low complexity" evidence="1">
    <location>
        <begin position="512"/>
        <end position="599"/>
    </location>
</feature>
<feature type="compositionally biased region" description="Low complexity" evidence="1">
    <location>
        <begin position="649"/>
        <end position="660"/>
    </location>
</feature>
<dbReference type="AlphaFoldDB" id="A0AA45L5C9"/>
<gene>
    <name evidence="4" type="ORF">KCV87_31240</name>
</gene>